<comment type="similarity">
    <text evidence="3 8">Belongs to the HMBS family.</text>
</comment>
<dbReference type="SUPFAM" id="SSF54782">
    <property type="entry name" value="Porphobilinogen deaminase (hydroxymethylbilane synthase), C-terminal domain"/>
    <property type="match status" value="1"/>
</dbReference>
<evidence type="ECO:0000259" key="9">
    <source>
        <dbReference type="Pfam" id="PF01379"/>
    </source>
</evidence>
<dbReference type="PIRSF" id="PIRSF001438">
    <property type="entry name" value="4pyrrol_synth_OHMeBilane_synth"/>
    <property type="match status" value="1"/>
</dbReference>
<evidence type="ECO:0000313" key="12">
    <source>
        <dbReference type="Proteomes" id="UP000033562"/>
    </source>
</evidence>
<keyword evidence="6 8" id="KW-0627">Porphyrin biosynthesis</keyword>
<proteinExistence type="inferred from homology"/>
<dbReference type="PANTHER" id="PTHR11557:SF0">
    <property type="entry name" value="PORPHOBILINOGEN DEAMINASE"/>
    <property type="match status" value="1"/>
</dbReference>
<feature type="domain" description="Porphobilinogen deaminase C-terminal" evidence="10">
    <location>
        <begin position="222"/>
        <end position="289"/>
    </location>
</feature>
<evidence type="ECO:0000313" key="11">
    <source>
        <dbReference type="EMBL" id="KJV68785.1"/>
    </source>
</evidence>
<accession>A0A0F3NL80</accession>
<dbReference type="HAMAP" id="MF_00260">
    <property type="entry name" value="Porphobil_deam"/>
    <property type="match status" value="1"/>
</dbReference>
<dbReference type="Gene3D" id="3.30.160.40">
    <property type="entry name" value="Porphobilinogen deaminase, C-terminal domain"/>
    <property type="match status" value="1"/>
</dbReference>
<dbReference type="Pfam" id="PF03900">
    <property type="entry name" value="Porphobil_deamC"/>
    <property type="match status" value="1"/>
</dbReference>
<gene>
    <name evidence="8 11" type="primary">hemC</name>
    <name evidence="11" type="ORF">NLO413_0149</name>
</gene>
<feature type="modified residue" description="S-(dipyrrolylmethanemethyl)cysteine" evidence="8">
    <location>
        <position position="237"/>
    </location>
</feature>
<organism evidence="11 12">
    <name type="scientific">Candidatus Neoehrlichia procyonis str. RAC413</name>
    <dbReference type="NCBI Taxonomy" id="1359163"/>
    <lineage>
        <taxon>Bacteria</taxon>
        <taxon>Pseudomonadati</taxon>
        <taxon>Pseudomonadota</taxon>
        <taxon>Alphaproteobacteria</taxon>
        <taxon>Rickettsiales</taxon>
        <taxon>Anaplasmataceae</taxon>
        <taxon>Candidatus Neoehrlichia</taxon>
    </lineage>
</organism>
<comment type="function">
    <text evidence="1 8">Tetrapolymerization of the monopyrrole PBG into the hydroxymethylbilane pre-uroporphyrinogen in several discrete steps.</text>
</comment>
<dbReference type="Gene3D" id="3.40.190.10">
    <property type="entry name" value="Periplasmic binding protein-like II"/>
    <property type="match status" value="2"/>
</dbReference>
<dbReference type="AlphaFoldDB" id="A0A0F3NL80"/>
<dbReference type="PATRIC" id="fig|1359163.3.peg.144"/>
<dbReference type="InterPro" id="IPR036803">
    <property type="entry name" value="Porphobilinogen_deaminase_C_sf"/>
</dbReference>
<dbReference type="PANTHER" id="PTHR11557">
    <property type="entry name" value="PORPHOBILINOGEN DEAMINASE"/>
    <property type="match status" value="1"/>
</dbReference>
<dbReference type="STRING" id="1359163.NLO413_0149"/>
<comment type="cofactor">
    <cofactor evidence="8">
        <name>dipyrromethane</name>
        <dbReference type="ChEBI" id="CHEBI:60342"/>
    </cofactor>
    <text evidence="8">Binds 1 dipyrromethane group covalently.</text>
</comment>
<dbReference type="UniPathway" id="UPA00251">
    <property type="reaction ID" value="UER00319"/>
</dbReference>
<evidence type="ECO:0000256" key="3">
    <source>
        <dbReference type="ARBA" id="ARBA00005638"/>
    </source>
</evidence>
<dbReference type="GO" id="GO:0005737">
    <property type="term" value="C:cytoplasm"/>
    <property type="evidence" value="ECO:0007669"/>
    <property type="project" value="UniProtKB-UniRule"/>
</dbReference>
<dbReference type="PROSITE" id="PS00533">
    <property type="entry name" value="PORPHOBILINOGEN_DEAM"/>
    <property type="match status" value="1"/>
</dbReference>
<keyword evidence="5 8" id="KW-0808">Transferase</keyword>
<dbReference type="InterPro" id="IPR022418">
    <property type="entry name" value="Porphobilinogen_deaminase_C"/>
</dbReference>
<dbReference type="GO" id="GO:0006782">
    <property type="term" value="P:protoporphyrinogen IX biosynthetic process"/>
    <property type="evidence" value="ECO:0007669"/>
    <property type="project" value="UniProtKB-UniRule"/>
</dbReference>
<dbReference type="EMBL" id="LANX01000001">
    <property type="protein sequence ID" value="KJV68785.1"/>
    <property type="molecule type" value="Genomic_DNA"/>
</dbReference>
<protein>
    <recommendedName>
        <fullName evidence="8">Porphobilinogen deaminase</fullName>
        <shortName evidence="8">PBG</shortName>
        <ecNumber evidence="8">2.5.1.61</ecNumber>
    </recommendedName>
    <alternativeName>
        <fullName evidence="8">Hydroxymethylbilane synthase</fullName>
        <shortName evidence="8">HMBS</shortName>
    </alternativeName>
    <alternativeName>
        <fullName evidence="8">Pre-uroporphyrinogen synthase</fullName>
    </alternativeName>
</protein>
<evidence type="ECO:0000256" key="1">
    <source>
        <dbReference type="ARBA" id="ARBA00002869"/>
    </source>
</evidence>
<comment type="miscellaneous">
    <text evidence="8">The porphobilinogen subunits are added to the dipyrromethane group.</text>
</comment>
<evidence type="ECO:0000256" key="2">
    <source>
        <dbReference type="ARBA" id="ARBA00004735"/>
    </source>
</evidence>
<evidence type="ECO:0000256" key="5">
    <source>
        <dbReference type="ARBA" id="ARBA00022679"/>
    </source>
</evidence>
<evidence type="ECO:0000256" key="7">
    <source>
        <dbReference type="ARBA" id="ARBA00048169"/>
    </source>
</evidence>
<evidence type="ECO:0000256" key="4">
    <source>
        <dbReference type="ARBA" id="ARBA00011245"/>
    </source>
</evidence>
<comment type="caution">
    <text evidence="11">The sequence shown here is derived from an EMBL/GenBank/DDBJ whole genome shotgun (WGS) entry which is preliminary data.</text>
</comment>
<dbReference type="Proteomes" id="UP000033562">
    <property type="component" value="Unassembled WGS sequence"/>
</dbReference>
<feature type="domain" description="Porphobilinogen deaminase N-terminal" evidence="9">
    <location>
        <begin position="3"/>
        <end position="208"/>
    </location>
</feature>
<dbReference type="FunFam" id="3.40.190.10:FF:000004">
    <property type="entry name" value="Porphobilinogen deaminase"/>
    <property type="match status" value="1"/>
</dbReference>
<evidence type="ECO:0000256" key="8">
    <source>
        <dbReference type="HAMAP-Rule" id="MF_00260"/>
    </source>
</evidence>
<keyword evidence="12" id="KW-1185">Reference proteome</keyword>
<sequence length="294" mass="32892">MVIRIGTRGSLLAMVQVREVESLLKQRFPKLSIQIVEIKTSGDSIVNVPLHTIGGKALFIKEIEEAMLMKTIDIAVHSTKDVPAFFSNKLIIPCIIKRNTPYDVLISLKYKHIESLPLNATVGTSSIRRKVQLLALRPDLHIVPIRGNIDTRIKKSKEFDAIILAEAGLNRIGKQEFISEVIHPNKMLSAVGQGAICIQCREDDDKIISMIRLLNDHKSYVAIMAERGFMKAVNGSCNTPLAALAQYINCNTLHMKCMLSNGNDMLFLERTFLESDAENVGFEMGLELKSRLFM</sequence>
<dbReference type="GO" id="GO:0004418">
    <property type="term" value="F:hydroxymethylbilane synthase activity"/>
    <property type="evidence" value="ECO:0007669"/>
    <property type="project" value="UniProtKB-UniRule"/>
</dbReference>
<reference evidence="11 12" key="1">
    <citation type="submission" date="2015-02" db="EMBL/GenBank/DDBJ databases">
        <title>Genome Sequencing of Rickettsiales.</title>
        <authorList>
            <person name="Daugherty S.C."/>
            <person name="Su Q."/>
            <person name="Abolude K."/>
            <person name="Beier-Sexton M."/>
            <person name="Carlyon J.A."/>
            <person name="Carter R."/>
            <person name="Day N.P."/>
            <person name="Dumler S.J."/>
            <person name="Dyachenko V."/>
            <person name="Godinez A."/>
            <person name="Kurtti T.J."/>
            <person name="Lichay M."/>
            <person name="Mullins K.E."/>
            <person name="Ott S."/>
            <person name="Pappas-Brown V."/>
            <person name="Paris D.H."/>
            <person name="Patel P."/>
            <person name="Richards A.L."/>
            <person name="Sadzewicz L."/>
            <person name="Sears K."/>
            <person name="Seidman D."/>
            <person name="Sengamalay N."/>
            <person name="Stenos J."/>
            <person name="Tallon L.J."/>
            <person name="Vincent G."/>
            <person name="Fraser C.M."/>
            <person name="Munderloh U."/>
            <person name="Dunning-Hotopp J.C."/>
        </authorList>
    </citation>
    <scope>NUCLEOTIDE SEQUENCE [LARGE SCALE GENOMIC DNA]</scope>
    <source>
        <strain evidence="11 12">RAC413</strain>
    </source>
</reference>
<dbReference type="NCBIfam" id="TIGR00212">
    <property type="entry name" value="hemC"/>
    <property type="match status" value="1"/>
</dbReference>
<name>A0A0F3NL80_9RICK</name>
<dbReference type="Pfam" id="PF01379">
    <property type="entry name" value="Porphobil_deam"/>
    <property type="match status" value="1"/>
</dbReference>
<dbReference type="RefSeq" id="WP_045808633.1">
    <property type="nucleotide sequence ID" value="NZ_LANX01000001.1"/>
</dbReference>
<dbReference type="InterPro" id="IPR022417">
    <property type="entry name" value="Porphobilin_deaminase_N"/>
</dbReference>
<dbReference type="OrthoDB" id="9810298at2"/>
<comment type="subunit">
    <text evidence="4 8">Monomer.</text>
</comment>
<dbReference type="PRINTS" id="PR00151">
    <property type="entry name" value="PORPHBDMNASE"/>
</dbReference>
<comment type="pathway">
    <text evidence="2">Porphyrin-containing compound metabolism; protoporphyrin-IX biosynthesis; coproporphyrinogen-III from 5-aminolevulinate: step 2/4.</text>
</comment>
<dbReference type="SUPFAM" id="SSF53850">
    <property type="entry name" value="Periplasmic binding protein-like II"/>
    <property type="match status" value="1"/>
</dbReference>
<comment type="catalytic activity">
    <reaction evidence="7 8">
        <text>4 porphobilinogen + H2O = hydroxymethylbilane + 4 NH4(+)</text>
        <dbReference type="Rhea" id="RHEA:13185"/>
        <dbReference type="ChEBI" id="CHEBI:15377"/>
        <dbReference type="ChEBI" id="CHEBI:28938"/>
        <dbReference type="ChEBI" id="CHEBI:57845"/>
        <dbReference type="ChEBI" id="CHEBI:58126"/>
        <dbReference type="EC" id="2.5.1.61"/>
    </reaction>
</comment>
<dbReference type="EC" id="2.5.1.61" evidence="8"/>
<dbReference type="InterPro" id="IPR000860">
    <property type="entry name" value="HemC"/>
</dbReference>
<dbReference type="FunFam" id="3.40.190.10:FF:000005">
    <property type="entry name" value="Porphobilinogen deaminase"/>
    <property type="match status" value="1"/>
</dbReference>
<evidence type="ECO:0000259" key="10">
    <source>
        <dbReference type="Pfam" id="PF03900"/>
    </source>
</evidence>
<dbReference type="InterPro" id="IPR022419">
    <property type="entry name" value="Porphobilin_deaminase_cofac_BS"/>
</dbReference>
<evidence type="ECO:0000256" key="6">
    <source>
        <dbReference type="ARBA" id="ARBA00023244"/>
    </source>
</evidence>